<dbReference type="AlphaFoldDB" id="A0A6D2JQ54"/>
<dbReference type="Proteomes" id="UP000467841">
    <property type="component" value="Unassembled WGS sequence"/>
</dbReference>
<organism evidence="2 3">
    <name type="scientific">Microthlaspi erraticum</name>
    <dbReference type="NCBI Taxonomy" id="1685480"/>
    <lineage>
        <taxon>Eukaryota</taxon>
        <taxon>Viridiplantae</taxon>
        <taxon>Streptophyta</taxon>
        <taxon>Embryophyta</taxon>
        <taxon>Tracheophyta</taxon>
        <taxon>Spermatophyta</taxon>
        <taxon>Magnoliopsida</taxon>
        <taxon>eudicotyledons</taxon>
        <taxon>Gunneridae</taxon>
        <taxon>Pentapetalae</taxon>
        <taxon>rosids</taxon>
        <taxon>malvids</taxon>
        <taxon>Brassicales</taxon>
        <taxon>Brassicaceae</taxon>
        <taxon>Coluteocarpeae</taxon>
        <taxon>Microthlaspi</taxon>
    </lineage>
</organism>
<dbReference type="EMBL" id="CACVBM020001210">
    <property type="protein sequence ID" value="CAA7039434.1"/>
    <property type="molecule type" value="Genomic_DNA"/>
</dbReference>
<name>A0A6D2JQ54_9BRAS</name>
<protein>
    <submittedName>
        <fullName evidence="2">Uncharacterized protein</fullName>
    </submittedName>
</protein>
<accession>A0A6D2JQ54</accession>
<evidence type="ECO:0000313" key="3">
    <source>
        <dbReference type="Proteomes" id="UP000467841"/>
    </source>
</evidence>
<reference evidence="2" key="1">
    <citation type="submission" date="2020-01" db="EMBL/GenBank/DDBJ databases">
        <authorList>
            <person name="Mishra B."/>
        </authorList>
    </citation>
    <scope>NUCLEOTIDE SEQUENCE [LARGE SCALE GENOMIC DNA]</scope>
</reference>
<gene>
    <name evidence="2" type="ORF">MERR_LOCUS26669</name>
</gene>
<comment type="caution">
    <text evidence="2">The sequence shown here is derived from an EMBL/GenBank/DDBJ whole genome shotgun (WGS) entry which is preliminary data.</text>
</comment>
<proteinExistence type="predicted"/>
<feature type="region of interest" description="Disordered" evidence="1">
    <location>
        <begin position="1"/>
        <end position="23"/>
    </location>
</feature>
<keyword evidence="3" id="KW-1185">Reference proteome</keyword>
<evidence type="ECO:0000256" key="1">
    <source>
        <dbReference type="SAM" id="MobiDB-lite"/>
    </source>
</evidence>
<evidence type="ECO:0000313" key="2">
    <source>
        <dbReference type="EMBL" id="CAA7039434.1"/>
    </source>
</evidence>
<sequence>MKPCDLNYSDKEAALPPPSSSSFRSEIQIDTEILYLPHRRPLPNYIATNRRLLRAMFKAKASIFFFSSAIPTSTPLLPSLESENAIEPPVSMCTISILQGFPNPNSISYNPNFGAPAIDVGNRDMTHLPTPLPQAGAVFNRSLDHISLILAVIASEAAKTPFSPSSSRLLTDTIPGAIQLPK</sequence>